<dbReference type="InterPro" id="IPR046342">
    <property type="entry name" value="CBS_dom_sf"/>
</dbReference>
<keyword evidence="1" id="KW-0677">Repeat</keyword>
<sequence length="399" mass="43201">MAVRILNGDVSELCLGKPELTCVSASSTISDALTALRTSGDSQLSVWMCCAGDIAINNGSCVCVGKFCMADVILFLCREENLADPFKALESPVSDILPNGSPIVRHLQQNSSLLDAIDSILEGTQNLVIPIQNHYTTNSRKSFPNRPPPPSTCTHHKDHKYCWLTQEDVVRFLLNSLGAFSPIPTFTIDSLNITDHDIMTVTYNEPASSALPYFHRALIEQTSIAVVDEQNRLIGEISPFALSCSNETAAGAITALSAVDLMIYIECARPPEDLVQLVKTRLRERNLVGMVEMIDEFLHALAFSSSSSCSSDDESGSSWLRGGSGRNYSARRSEAIVCGPRSSLVAVMIQALAHRVSCVWVVDEGYSVVGAVTFAGILKVFGNVAGGRHNKSEDNSLKK</sequence>
<dbReference type="SUPFAM" id="SSF54631">
    <property type="entry name" value="CBS-domain pair"/>
    <property type="match status" value="1"/>
</dbReference>
<feature type="compositionally biased region" description="Low complexity" evidence="3">
    <location>
        <begin position="306"/>
        <end position="321"/>
    </location>
</feature>
<proteinExistence type="predicted"/>
<evidence type="ECO:0000313" key="4">
    <source>
        <dbReference type="EMBL" id="KAL3643382.1"/>
    </source>
</evidence>
<dbReference type="EMBL" id="JAVIJP010000016">
    <property type="protein sequence ID" value="KAL3643382.1"/>
    <property type="molecule type" value="Genomic_DNA"/>
</dbReference>
<comment type="caution">
    <text evidence="4">The sequence shown here is derived from an EMBL/GenBank/DDBJ whole genome shotgun (WGS) entry which is preliminary data.</text>
</comment>
<dbReference type="InterPro" id="IPR050511">
    <property type="entry name" value="AMPK_gamma/SDS23_families"/>
</dbReference>
<gene>
    <name evidence="4" type="ORF">CASFOL_014197</name>
</gene>
<evidence type="ECO:0000256" key="1">
    <source>
        <dbReference type="ARBA" id="ARBA00022737"/>
    </source>
</evidence>
<reference evidence="5" key="1">
    <citation type="journal article" date="2024" name="IScience">
        <title>Strigolactones Initiate the Formation of Haustorium-like Structures in Castilleja.</title>
        <authorList>
            <person name="Buerger M."/>
            <person name="Peterson D."/>
            <person name="Chory J."/>
        </authorList>
    </citation>
    <scope>NUCLEOTIDE SEQUENCE [LARGE SCALE GENOMIC DNA]</scope>
</reference>
<name>A0ABD3DPY1_9LAMI</name>
<evidence type="ECO:0000256" key="3">
    <source>
        <dbReference type="SAM" id="MobiDB-lite"/>
    </source>
</evidence>
<feature type="region of interest" description="Disordered" evidence="3">
    <location>
        <begin position="306"/>
        <end position="326"/>
    </location>
</feature>
<dbReference type="Proteomes" id="UP001632038">
    <property type="component" value="Unassembled WGS sequence"/>
</dbReference>
<protein>
    <recommendedName>
        <fullName evidence="6">CBS domain-containing protein</fullName>
    </recommendedName>
</protein>
<keyword evidence="5" id="KW-1185">Reference proteome</keyword>
<evidence type="ECO:0000313" key="5">
    <source>
        <dbReference type="Proteomes" id="UP001632038"/>
    </source>
</evidence>
<dbReference type="Gene3D" id="3.10.580.10">
    <property type="entry name" value="CBS-domain"/>
    <property type="match status" value="1"/>
</dbReference>
<evidence type="ECO:0000256" key="2">
    <source>
        <dbReference type="ARBA" id="ARBA00023122"/>
    </source>
</evidence>
<accession>A0ABD3DPY1</accession>
<evidence type="ECO:0008006" key="6">
    <source>
        <dbReference type="Google" id="ProtNLM"/>
    </source>
</evidence>
<dbReference type="PANTHER" id="PTHR13780:SF39">
    <property type="entry name" value="CBS DOMAIN-CONTAINING PROTEIN CBSX5-LIKE"/>
    <property type="match status" value="1"/>
</dbReference>
<keyword evidence="2" id="KW-0129">CBS domain</keyword>
<dbReference type="PANTHER" id="PTHR13780">
    <property type="entry name" value="AMP-ACTIVATED PROTEIN KINASE, GAMMA REGULATORY SUBUNIT"/>
    <property type="match status" value="1"/>
</dbReference>
<dbReference type="AlphaFoldDB" id="A0ABD3DPY1"/>
<organism evidence="4 5">
    <name type="scientific">Castilleja foliolosa</name>
    <dbReference type="NCBI Taxonomy" id="1961234"/>
    <lineage>
        <taxon>Eukaryota</taxon>
        <taxon>Viridiplantae</taxon>
        <taxon>Streptophyta</taxon>
        <taxon>Embryophyta</taxon>
        <taxon>Tracheophyta</taxon>
        <taxon>Spermatophyta</taxon>
        <taxon>Magnoliopsida</taxon>
        <taxon>eudicotyledons</taxon>
        <taxon>Gunneridae</taxon>
        <taxon>Pentapetalae</taxon>
        <taxon>asterids</taxon>
        <taxon>lamiids</taxon>
        <taxon>Lamiales</taxon>
        <taxon>Orobanchaceae</taxon>
        <taxon>Pedicularideae</taxon>
        <taxon>Castillejinae</taxon>
        <taxon>Castilleja</taxon>
    </lineage>
</organism>